<dbReference type="Gene3D" id="3.40.50.300">
    <property type="entry name" value="P-loop containing nucleotide triphosphate hydrolases"/>
    <property type="match status" value="1"/>
</dbReference>
<dbReference type="AlphaFoldDB" id="A0A450WRE6"/>
<organism evidence="4">
    <name type="scientific">Candidatus Kentrum sp. LPFa</name>
    <dbReference type="NCBI Taxonomy" id="2126335"/>
    <lineage>
        <taxon>Bacteria</taxon>
        <taxon>Pseudomonadati</taxon>
        <taxon>Pseudomonadota</taxon>
        <taxon>Gammaproteobacteria</taxon>
        <taxon>Candidatus Kentrum</taxon>
    </lineage>
</organism>
<dbReference type="PANTHER" id="PTHR11783">
    <property type="entry name" value="SULFOTRANSFERASE SULT"/>
    <property type="match status" value="1"/>
</dbReference>
<dbReference type="Pfam" id="PF00685">
    <property type="entry name" value="Sulfotransfer_1"/>
    <property type="match status" value="1"/>
</dbReference>
<dbReference type="InterPro" id="IPR000863">
    <property type="entry name" value="Sulfotransferase_dom"/>
</dbReference>
<proteinExistence type="inferred from homology"/>
<keyword evidence="2 4" id="KW-0808">Transferase</keyword>
<dbReference type="InterPro" id="IPR027417">
    <property type="entry name" value="P-loop_NTPase"/>
</dbReference>
<dbReference type="SUPFAM" id="SSF52540">
    <property type="entry name" value="P-loop containing nucleoside triphosphate hydrolases"/>
    <property type="match status" value="1"/>
</dbReference>
<evidence type="ECO:0000256" key="2">
    <source>
        <dbReference type="ARBA" id="ARBA00022679"/>
    </source>
</evidence>
<name>A0A450WRE6_9GAMM</name>
<evidence type="ECO:0000313" key="4">
    <source>
        <dbReference type="EMBL" id="VFK19568.1"/>
    </source>
</evidence>
<reference evidence="4" key="1">
    <citation type="submission" date="2019-02" db="EMBL/GenBank/DDBJ databases">
        <authorList>
            <person name="Gruber-Vodicka R. H."/>
            <person name="Seah K. B. B."/>
        </authorList>
    </citation>
    <scope>NUCLEOTIDE SEQUENCE</scope>
    <source>
        <strain evidence="4">BECK_S313</strain>
    </source>
</reference>
<evidence type="ECO:0000259" key="3">
    <source>
        <dbReference type="Pfam" id="PF00685"/>
    </source>
</evidence>
<accession>A0A450WRE6</accession>
<gene>
    <name evidence="4" type="ORF">BECKLPF1236B_GA0070989_11771</name>
</gene>
<dbReference type="EMBL" id="CAADFK010000177">
    <property type="protein sequence ID" value="VFK19568.1"/>
    <property type="molecule type" value="Genomic_DNA"/>
</dbReference>
<protein>
    <submittedName>
        <fullName evidence="4">Aryl sulfotransferase</fullName>
    </submittedName>
</protein>
<sequence>MDLNGMDLNDHVEGFITPVDEKRARVGWIATRIHRGGGDGGCASLIHPTAPNRGCCFIVSLRAGPPGSFSDTLKTMNDTKFPAVTRIYQNHHLDSTRWERFEPRAGDVITATSVKSGTTWVQWIVLNLLFPEDPPASIGEISPWLEMTAQPLDATLDALEKTAHRRVIKTHLPLDGLRYFPEARYIIIGRDGRDVAMSLWAFYRDFSDEMYEMLYHSSKVDLPRCPEKFEEFWRAWVSRGWFAWEQDGYPFWSHLHFMQTWWEFRHSDNILFVHFNDMLKNLEGAVRRIAAHLSIDLSPERARHVAGISTFDSMKRNVKKTNAIPSKVLKGGPAGFFHKGTNGRWREVLTEHDLEMYQRAVARVLSPDCAKWLENGGEIAVG</sequence>
<dbReference type="GO" id="GO:0008146">
    <property type="term" value="F:sulfotransferase activity"/>
    <property type="evidence" value="ECO:0007669"/>
    <property type="project" value="InterPro"/>
</dbReference>
<comment type="similarity">
    <text evidence="1">Belongs to the sulfotransferase 1 family.</text>
</comment>
<evidence type="ECO:0000256" key="1">
    <source>
        <dbReference type="ARBA" id="ARBA00005771"/>
    </source>
</evidence>
<feature type="domain" description="Sulfotransferase" evidence="3">
    <location>
        <begin position="107"/>
        <end position="363"/>
    </location>
</feature>